<reference evidence="3" key="2">
    <citation type="submission" date="2016-01" db="EMBL/GenBank/DDBJ databases">
        <title>First complete genome sequence of a species in the genus Microterricola, an extremophilic cold active enzyme producing strain ERGS5:02 isolated from Sikkim Himalaya.</title>
        <authorList>
            <person name="Kumar R."/>
            <person name="Singh D."/>
            <person name="Swarnkar M.K."/>
        </authorList>
    </citation>
    <scope>NUCLEOTIDE SEQUENCE [LARGE SCALE GENOMIC DNA]</scope>
    <source>
        <strain evidence="3">ERGS5:02</strain>
    </source>
</reference>
<dbReference type="SUPFAM" id="SSF53067">
    <property type="entry name" value="Actin-like ATPase domain"/>
    <property type="match status" value="1"/>
</dbReference>
<dbReference type="InterPro" id="IPR043129">
    <property type="entry name" value="ATPase_NBD"/>
</dbReference>
<comment type="similarity">
    <text evidence="1">Belongs to the ROK (NagC/XylR) family.</text>
</comment>
<evidence type="ECO:0000313" key="2">
    <source>
        <dbReference type="EMBL" id="AMB58002.1"/>
    </source>
</evidence>
<dbReference type="InterPro" id="IPR000600">
    <property type="entry name" value="ROK"/>
</dbReference>
<dbReference type="OrthoDB" id="8772678at2"/>
<keyword evidence="3" id="KW-1185">Reference proteome</keyword>
<dbReference type="AlphaFoldDB" id="A0A0Y0N225"/>
<proteinExistence type="inferred from homology"/>
<dbReference type="PANTHER" id="PTHR18964">
    <property type="entry name" value="ROK (REPRESSOR, ORF, KINASE) FAMILY"/>
    <property type="match status" value="1"/>
</dbReference>
<dbReference type="KEGG" id="mvd:AWU67_02965"/>
<evidence type="ECO:0000313" key="3">
    <source>
        <dbReference type="Proteomes" id="UP000058305"/>
    </source>
</evidence>
<gene>
    <name evidence="2" type="ORF">AWU67_02965</name>
</gene>
<dbReference type="RefSeq" id="WP_067226576.1">
    <property type="nucleotide sequence ID" value="NZ_CP014145.1"/>
</dbReference>
<dbReference type="Proteomes" id="UP000058305">
    <property type="component" value="Chromosome"/>
</dbReference>
<protein>
    <recommendedName>
        <fullName evidence="4">Glucokinase</fullName>
    </recommendedName>
</protein>
<evidence type="ECO:0008006" key="4">
    <source>
        <dbReference type="Google" id="ProtNLM"/>
    </source>
</evidence>
<evidence type="ECO:0000256" key="1">
    <source>
        <dbReference type="ARBA" id="ARBA00006479"/>
    </source>
</evidence>
<dbReference type="Gene3D" id="3.30.420.40">
    <property type="match status" value="2"/>
</dbReference>
<name>A0A0Y0N225_9MICO</name>
<dbReference type="InterPro" id="IPR049874">
    <property type="entry name" value="ROK_cs"/>
</dbReference>
<organism evidence="2 3">
    <name type="scientific">Microterricola viridarii</name>
    <dbReference type="NCBI Taxonomy" id="412690"/>
    <lineage>
        <taxon>Bacteria</taxon>
        <taxon>Bacillati</taxon>
        <taxon>Actinomycetota</taxon>
        <taxon>Actinomycetes</taxon>
        <taxon>Micrococcales</taxon>
        <taxon>Microbacteriaceae</taxon>
        <taxon>Microterricola</taxon>
    </lineage>
</organism>
<reference evidence="2 3" key="1">
    <citation type="journal article" date="2016" name="J. Biotechnol.">
        <title>First complete genome sequence of a species in the genus Microterricola, an extremophilic cold active enzyme producing bacterial strain ERGS5:02 isolated from Sikkim Himalaya.</title>
        <authorList>
            <person name="Himanshu"/>
            <person name="Swarnkar M.K."/>
            <person name="Singh D."/>
            <person name="Kumar R."/>
        </authorList>
    </citation>
    <scope>NUCLEOTIDE SEQUENCE [LARGE SCALE GENOMIC DNA]</scope>
    <source>
        <strain evidence="2 3">ERGS5:02</strain>
    </source>
</reference>
<sequence length="319" mass="31755">MIPEHTHATHDDGLVLSLDIGGTKIAAGLVTAAGSVVARAETATPAREGGERILATAAALGTEVLGSLGSARLVAVSVGSAGVIEADTGRVLAATGHLSDWKGTEICRGLAASFTVPILACNDVHAHAVGETFVGAGRGHGTVLVGAVGTGIGGAVVIDGVPQFGTHGVAGHLGHVPVHEAEGVLCPCGRYGHVEAISSGTALHALYLRNGGDPAARDTRDVVSRAAHDTVAFDTVVTSAGAFGRALAGVINMIDPGIVVLAGGMINAGALWWDSMLAGAREGTMPILSDVPIVRAQLGNDAALIGAAKRAFDAQGDHA</sequence>
<dbReference type="PANTHER" id="PTHR18964:SF169">
    <property type="entry name" value="N-ACETYLMANNOSAMINE KINASE"/>
    <property type="match status" value="1"/>
</dbReference>
<dbReference type="Pfam" id="PF00480">
    <property type="entry name" value="ROK"/>
    <property type="match status" value="1"/>
</dbReference>
<dbReference type="EMBL" id="CP014145">
    <property type="protein sequence ID" value="AMB58002.1"/>
    <property type="molecule type" value="Genomic_DNA"/>
</dbReference>
<accession>A0A0Y0N225</accession>
<dbReference type="PROSITE" id="PS01125">
    <property type="entry name" value="ROK"/>
    <property type="match status" value="1"/>
</dbReference>